<accession>A0A1D9P1L0</accession>
<keyword evidence="7" id="KW-0966">Cell projection</keyword>
<dbReference type="Proteomes" id="UP000179284">
    <property type="component" value="Chromosome I"/>
</dbReference>
<reference evidence="8" key="1">
    <citation type="submission" date="2016-10" db="EMBL/GenBank/DDBJ databases">
        <title>The complete genome sequence of the rumen bacterium Butyrivibrio hungatei MB2003.</title>
        <authorList>
            <person name="Palevich N."/>
            <person name="Kelly W.J."/>
            <person name="Leahy S.C."/>
            <person name="Altermann E."/>
            <person name="Rakonjac J."/>
            <person name="Attwood G.T."/>
        </authorList>
    </citation>
    <scope>NUCLEOTIDE SEQUENCE [LARGE SCALE GENOMIC DNA]</scope>
    <source>
        <strain evidence="8">MB2003</strain>
    </source>
</reference>
<evidence type="ECO:0000256" key="3">
    <source>
        <dbReference type="ARBA" id="ARBA00022692"/>
    </source>
</evidence>
<evidence type="ECO:0000256" key="6">
    <source>
        <dbReference type="SAM" id="Phobius"/>
    </source>
</evidence>
<evidence type="ECO:0000256" key="1">
    <source>
        <dbReference type="ARBA" id="ARBA00004236"/>
    </source>
</evidence>
<keyword evidence="7" id="KW-0969">Cilium</keyword>
<organism evidence="7 8">
    <name type="scientific">Butyrivibrio hungatei</name>
    <dbReference type="NCBI Taxonomy" id="185008"/>
    <lineage>
        <taxon>Bacteria</taxon>
        <taxon>Bacillati</taxon>
        <taxon>Bacillota</taxon>
        <taxon>Clostridia</taxon>
        <taxon>Lachnospirales</taxon>
        <taxon>Lachnospiraceae</taxon>
        <taxon>Butyrivibrio</taxon>
    </lineage>
</organism>
<dbReference type="GO" id="GO:0016020">
    <property type="term" value="C:membrane"/>
    <property type="evidence" value="ECO:0007669"/>
    <property type="project" value="InterPro"/>
</dbReference>
<dbReference type="EMBL" id="CP017831">
    <property type="protein sequence ID" value="AOZ96460.1"/>
    <property type="molecule type" value="Genomic_DNA"/>
</dbReference>
<dbReference type="KEGG" id="bhu:bhn_I1427"/>
<dbReference type="RefSeq" id="WP_071176149.1">
    <property type="nucleotide sequence ID" value="NZ_CP017831.1"/>
</dbReference>
<dbReference type="GO" id="GO:0044781">
    <property type="term" value="P:bacterial-type flagellum organization"/>
    <property type="evidence" value="ECO:0007669"/>
    <property type="project" value="InterPro"/>
</dbReference>
<keyword evidence="4 6" id="KW-1133">Transmembrane helix</keyword>
<dbReference type="InterPro" id="IPR022781">
    <property type="entry name" value="Flagellar_biosynth_FliO"/>
</dbReference>
<evidence type="ECO:0000256" key="2">
    <source>
        <dbReference type="ARBA" id="ARBA00022475"/>
    </source>
</evidence>
<dbReference type="AlphaFoldDB" id="A0A1D9P1L0"/>
<keyword evidence="3 6" id="KW-0812">Transmembrane</keyword>
<gene>
    <name evidence="7" type="ORF">bhn_I1427</name>
</gene>
<name>A0A1D9P1L0_9FIRM</name>
<evidence type="ECO:0000256" key="4">
    <source>
        <dbReference type="ARBA" id="ARBA00022989"/>
    </source>
</evidence>
<keyword evidence="5 6" id="KW-0472">Membrane</keyword>
<dbReference type="OrthoDB" id="9797155at2"/>
<sequence length="112" mass="12517">MTADSYLQFISILIIFVGVLAATYYVTKFLAGYQKEKTSSGNIEIIETSRISVNKYIQIVRVGDKYMAIAVGKDEITALGEIDKDSLITKEDGSTTLSFKEVFEKFKGEIKK</sequence>
<keyword evidence="2" id="KW-1003">Cell membrane</keyword>
<dbReference type="Pfam" id="PF04347">
    <property type="entry name" value="FliO"/>
    <property type="match status" value="1"/>
</dbReference>
<evidence type="ECO:0000256" key="5">
    <source>
        <dbReference type="ARBA" id="ARBA00023136"/>
    </source>
</evidence>
<proteinExistence type="predicted"/>
<feature type="transmembrane region" description="Helical" evidence="6">
    <location>
        <begin position="6"/>
        <end position="27"/>
    </location>
</feature>
<evidence type="ECO:0000313" key="7">
    <source>
        <dbReference type="EMBL" id="AOZ96460.1"/>
    </source>
</evidence>
<evidence type="ECO:0000313" key="8">
    <source>
        <dbReference type="Proteomes" id="UP000179284"/>
    </source>
</evidence>
<keyword evidence="8" id="KW-1185">Reference proteome</keyword>
<comment type="subcellular location">
    <subcellularLocation>
        <location evidence="1">Cell membrane</location>
    </subcellularLocation>
</comment>
<keyword evidence="7" id="KW-0282">Flagellum</keyword>
<protein>
    <submittedName>
        <fullName evidence="7">Flagellar biosynthetic protein FliO</fullName>
    </submittedName>
</protein>